<dbReference type="Proteomes" id="UP000198815">
    <property type="component" value="Unassembled WGS sequence"/>
</dbReference>
<keyword evidence="2 6" id="KW-0889">Transcription antitermination</keyword>
<name>A0A1H9Q1X3_9ACTN</name>
<evidence type="ECO:0000256" key="1">
    <source>
        <dbReference type="ARBA" id="ARBA00005952"/>
    </source>
</evidence>
<comment type="similarity">
    <text evidence="1 6">Belongs to the NusB family.</text>
</comment>
<protein>
    <recommendedName>
        <fullName evidence="6">Transcription antitermination protein NusB</fullName>
    </recommendedName>
    <alternativeName>
        <fullName evidence="6">Antitermination factor NusB</fullName>
    </alternativeName>
</protein>
<dbReference type="InterPro" id="IPR006027">
    <property type="entry name" value="NusB_RsmB_TIM44"/>
</dbReference>
<evidence type="ECO:0000256" key="3">
    <source>
        <dbReference type="ARBA" id="ARBA00022884"/>
    </source>
</evidence>
<dbReference type="PANTHER" id="PTHR11078">
    <property type="entry name" value="N UTILIZATION SUBSTANCE PROTEIN B-RELATED"/>
    <property type="match status" value="1"/>
</dbReference>
<keyword evidence="3 6" id="KW-0694">RNA-binding</keyword>
<gene>
    <name evidence="6" type="primary">nusB</name>
    <name evidence="9" type="ORF">SAMN05443377_10281</name>
</gene>
<keyword evidence="10" id="KW-1185">Reference proteome</keyword>
<evidence type="ECO:0000313" key="9">
    <source>
        <dbReference type="EMBL" id="SER54408.1"/>
    </source>
</evidence>
<dbReference type="HAMAP" id="MF_00073">
    <property type="entry name" value="NusB"/>
    <property type="match status" value="1"/>
</dbReference>
<dbReference type="STRING" id="64702.SAMN05443377_10281"/>
<dbReference type="OrthoDB" id="3528057at2"/>
<dbReference type="Gene3D" id="1.10.940.10">
    <property type="entry name" value="NusB-like"/>
    <property type="match status" value="1"/>
</dbReference>
<dbReference type="PANTHER" id="PTHR11078:SF3">
    <property type="entry name" value="ANTITERMINATION NUSB DOMAIN-CONTAINING PROTEIN"/>
    <property type="match status" value="1"/>
</dbReference>
<evidence type="ECO:0000313" key="10">
    <source>
        <dbReference type="Proteomes" id="UP000198815"/>
    </source>
</evidence>
<evidence type="ECO:0000259" key="8">
    <source>
        <dbReference type="Pfam" id="PF01029"/>
    </source>
</evidence>
<dbReference type="Pfam" id="PF01029">
    <property type="entry name" value="NusB"/>
    <property type="match status" value="1"/>
</dbReference>
<proteinExistence type="inferred from homology"/>
<sequence length="166" mass="18083">MSDPEEKAIPLAPGEHPPVPGAIKVATKDYAGTRHSARTKSRKQALDILFEADLRGEPIDRVVERRSQEGDTGVREYTAQIIAGYQSHQPAVDQHIAECLAGDWTLARMARIDRNLARIAVWELDNTTIPTQAAISEALELAEELSTDDSVAFLNGLLSKAAEARG</sequence>
<evidence type="ECO:0000256" key="5">
    <source>
        <dbReference type="ARBA" id="ARBA00023163"/>
    </source>
</evidence>
<organism evidence="9 10">
    <name type="scientific">Propionibacterium cyclohexanicum</name>
    <dbReference type="NCBI Taxonomy" id="64702"/>
    <lineage>
        <taxon>Bacteria</taxon>
        <taxon>Bacillati</taxon>
        <taxon>Actinomycetota</taxon>
        <taxon>Actinomycetes</taxon>
        <taxon>Propionibacteriales</taxon>
        <taxon>Propionibacteriaceae</taxon>
        <taxon>Propionibacterium</taxon>
    </lineage>
</organism>
<comment type="function">
    <text evidence="6">Involved in transcription antitermination. Required for transcription of ribosomal RNA (rRNA) genes. Binds specifically to the boxA antiterminator sequence of the ribosomal RNA (rrn) operons.</text>
</comment>
<keyword evidence="4 6" id="KW-0805">Transcription regulation</keyword>
<feature type="region of interest" description="Disordered" evidence="7">
    <location>
        <begin position="1"/>
        <end position="21"/>
    </location>
</feature>
<dbReference type="RefSeq" id="WP_091967016.1">
    <property type="nucleotide sequence ID" value="NZ_FOGZ01000002.1"/>
</dbReference>
<dbReference type="InterPro" id="IPR011605">
    <property type="entry name" value="NusB_fam"/>
</dbReference>
<evidence type="ECO:0000256" key="6">
    <source>
        <dbReference type="HAMAP-Rule" id="MF_00073"/>
    </source>
</evidence>
<reference evidence="10" key="1">
    <citation type="submission" date="2016-10" db="EMBL/GenBank/DDBJ databases">
        <authorList>
            <person name="Varghese N."/>
            <person name="Submissions S."/>
        </authorList>
    </citation>
    <scope>NUCLEOTIDE SEQUENCE [LARGE SCALE GENOMIC DNA]</scope>
    <source>
        <strain evidence="10">DSM 16859</strain>
    </source>
</reference>
<dbReference type="GO" id="GO:0005829">
    <property type="term" value="C:cytosol"/>
    <property type="evidence" value="ECO:0007669"/>
    <property type="project" value="TreeGrafter"/>
</dbReference>
<dbReference type="GO" id="GO:0031564">
    <property type="term" value="P:transcription antitermination"/>
    <property type="evidence" value="ECO:0007669"/>
    <property type="project" value="UniProtKB-KW"/>
</dbReference>
<dbReference type="AlphaFoldDB" id="A0A1H9Q1X3"/>
<dbReference type="GO" id="GO:0006353">
    <property type="term" value="P:DNA-templated transcription termination"/>
    <property type="evidence" value="ECO:0007669"/>
    <property type="project" value="UniProtKB-UniRule"/>
</dbReference>
<dbReference type="InterPro" id="IPR035926">
    <property type="entry name" value="NusB-like_sf"/>
</dbReference>
<evidence type="ECO:0000256" key="2">
    <source>
        <dbReference type="ARBA" id="ARBA00022814"/>
    </source>
</evidence>
<dbReference type="EMBL" id="FOGZ01000002">
    <property type="protein sequence ID" value="SER54408.1"/>
    <property type="molecule type" value="Genomic_DNA"/>
</dbReference>
<keyword evidence="5 6" id="KW-0804">Transcription</keyword>
<feature type="domain" description="NusB/RsmB/TIM44" evidence="8">
    <location>
        <begin position="40"/>
        <end position="162"/>
    </location>
</feature>
<evidence type="ECO:0000256" key="7">
    <source>
        <dbReference type="SAM" id="MobiDB-lite"/>
    </source>
</evidence>
<dbReference type="NCBIfam" id="TIGR01951">
    <property type="entry name" value="nusB"/>
    <property type="match status" value="1"/>
</dbReference>
<dbReference type="GO" id="GO:0003723">
    <property type="term" value="F:RNA binding"/>
    <property type="evidence" value="ECO:0007669"/>
    <property type="project" value="UniProtKB-UniRule"/>
</dbReference>
<accession>A0A1H9Q1X3</accession>
<dbReference type="SUPFAM" id="SSF48013">
    <property type="entry name" value="NusB-like"/>
    <property type="match status" value="1"/>
</dbReference>
<evidence type="ECO:0000256" key="4">
    <source>
        <dbReference type="ARBA" id="ARBA00023015"/>
    </source>
</evidence>